<name>A0A1D7V0X8_9LEPT</name>
<proteinExistence type="inferred from homology"/>
<dbReference type="PANTHER" id="PTHR33495">
    <property type="entry name" value="ANTI-SIGMA FACTOR ANTAGONIST TM_1081-RELATED-RELATED"/>
    <property type="match status" value="1"/>
</dbReference>
<keyword evidence="5" id="KW-1185">Reference proteome</keyword>
<protein>
    <recommendedName>
        <fullName evidence="2">Anti-sigma factor antagonist</fullName>
    </recommendedName>
</protein>
<evidence type="ECO:0000256" key="2">
    <source>
        <dbReference type="RuleBase" id="RU003749"/>
    </source>
</evidence>
<dbReference type="Proteomes" id="UP000094197">
    <property type="component" value="Chromosome 1"/>
</dbReference>
<dbReference type="KEGG" id="laj:A0128_17575"/>
<dbReference type="Gene3D" id="3.30.750.24">
    <property type="entry name" value="STAS domain"/>
    <property type="match status" value="1"/>
</dbReference>
<dbReference type="PROSITE" id="PS50801">
    <property type="entry name" value="STAS"/>
    <property type="match status" value="1"/>
</dbReference>
<dbReference type="InterPro" id="IPR036513">
    <property type="entry name" value="STAS_dom_sf"/>
</dbReference>
<dbReference type="Pfam" id="PF01740">
    <property type="entry name" value="STAS"/>
    <property type="match status" value="1"/>
</dbReference>
<dbReference type="InterPro" id="IPR002645">
    <property type="entry name" value="STAS_dom"/>
</dbReference>
<dbReference type="SUPFAM" id="SSF52091">
    <property type="entry name" value="SpoIIaa-like"/>
    <property type="match status" value="1"/>
</dbReference>
<evidence type="ECO:0000256" key="1">
    <source>
        <dbReference type="ARBA" id="ARBA00009013"/>
    </source>
</evidence>
<gene>
    <name evidence="4" type="ORF">A0128_17575</name>
</gene>
<reference evidence="4 5" key="1">
    <citation type="submission" date="2016-04" db="EMBL/GenBank/DDBJ databases">
        <title>Complete genome seqeunce of Leptospira alstonii serovar Room22.</title>
        <authorList>
            <person name="Nally J.E."/>
            <person name="Bayles D.O."/>
            <person name="Hurley D."/>
            <person name="Fanning S."/>
            <person name="McMahon B.J."/>
            <person name="Arent Z."/>
        </authorList>
    </citation>
    <scope>NUCLEOTIDE SEQUENCE [LARGE SCALE GENOMIC DNA]</scope>
    <source>
        <strain evidence="4 5">GWTS #1</strain>
    </source>
</reference>
<dbReference type="GO" id="GO:0043856">
    <property type="term" value="F:anti-sigma factor antagonist activity"/>
    <property type="evidence" value="ECO:0007669"/>
    <property type="project" value="InterPro"/>
</dbReference>
<evidence type="ECO:0000259" key="3">
    <source>
        <dbReference type="PROSITE" id="PS50801"/>
    </source>
</evidence>
<evidence type="ECO:0000313" key="5">
    <source>
        <dbReference type="Proteomes" id="UP000094197"/>
    </source>
</evidence>
<feature type="domain" description="STAS" evidence="3">
    <location>
        <begin position="4"/>
        <end position="113"/>
    </location>
</feature>
<dbReference type="EMBL" id="CP015217">
    <property type="protein sequence ID" value="AOP35488.1"/>
    <property type="molecule type" value="Genomic_DNA"/>
</dbReference>
<evidence type="ECO:0000313" key="4">
    <source>
        <dbReference type="EMBL" id="AOP35488.1"/>
    </source>
</evidence>
<sequence>MATLTIQEKKEGNLLILQIQGEIDAKTAPDLKLKLESSIGNGSIQIVCDFSGVSYIASAGIGVLNSILKFLKEKSGELVFSNIKKEVRDTMDLMYFTKKIRTFETVKDALAGF</sequence>
<dbReference type="InterPro" id="IPR003658">
    <property type="entry name" value="Anti-sigma_ant"/>
</dbReference>
<dbReference type="AlphaFoldDB" id="A0A1D7V0X8"/>
<dbReference type="NCBIfam" id="TIGR00377">
    <property type="entry name" value="ant_ant_sig"/>
    <property type="match status" value="1"/>
</dbReference>
<dbReference type="RefSeq" id="WP_069608691.1">
    <property type="nucleotide sequence ID" value="NZ_CP015217.1"/>
</dbReference>
<dbReference type="OrthoDB" id="336934at2"/>
<accession>A0A1D7V0X8</accession>
<organism evidence="4 5">
    <name type="scientific">Leptospira tipperaryensis</name>
    <dbReference type="NCBI Taxonomy" id="2564040"/>
    <lineage>
        <taxon>Bacteria</taxon>
        <taxon>Pseudomonadati</taxon>
        <taxon>Spirochaetota</taxon>
        <taxon>Spirochaetia</taxon>
        <taxon>Leptospirales</taxon>
        <taxon>Leptospiraceae</taxon>
        <taxon>Leptospira</taxon>
    </lineage>
</organism>
<dbReference type="CDD" id="cd07043">
    <property type="entry name" value="STAS_anti-anti-sigma_factors"/>
    <property type="match status" value="1"/>
</dbReference>
<comment type="similarity">
    <text evidence="1 2">Belongs to the anti-sigma-factor antagonist family.</text>
</comment>